<reference evidence="7" key="1">
    <citation type="submission" date="2025-08" db="UniProtKB">
        <authorList>
            <consortium name="RefSeq"/>
        </authorList>
    </citation>
    <scope>IDENTIFICATION</scope>
</reference>
<feature type="domain" description="RING-type" evidence="5">
    <location>
        <begin position="10"/>
        <end position="36"/>
    </location>
</feature>
<dbReference type="Proteomes" id="UP001652625">
    <property type="component" value="Chromosome 15"/>
</dbReference>
<keyword evidence="3" id="KW-0862">Zinc</keyword>
<dbReference type="InterPro" id="IPR001841">
    <property type="entry name" value="Znf_RING"/>
</dbReference>
<evidence type="ECO:0000256" key="2">
    <source>
        <dbReference type="ARBA" id="ARBA00022771"/>
    </source>
</evidence>
<sequence>MSQPVMIKDCQHSFCSLCITSIIKGRLESEAKCPICYIMIMSLQFFPYFRNNETYIACKICGISYLKDKFVNHKCKKDHLRNNCQQSLQFFPYFRDNETYIACKICGISYLKDKFINYECKKDHLKNNCSTMVDDLYKVNKSSHIPCDIEDAVLHVIKQKLDNSKTSTIEFLSGGPRPICLTVTPKAYKESTSCSSSTLRKRHRFLMEQSNHQVGNSNDFQIIQTAVMLKSFDNNQKSKLLESAKIGLVEYTAEELVAFKADVGIPWNKLKTLTR</sequence>
<evidence type="ECO:0000313" key="6">
    <source>
        <dbReference type="Proteomes" id="UP001652625"/>
    </source>
</evidence>
<keyword evidence="1" id="KW-0479">Metal-binding</keyword>
<dbReference type="Pfam" id="PF00097">
    <property type="entry name" value="zf-C3HC4"/>
    <property type="match status" value="1"/>
</dbReference>
<evidence type="ECO:0000313" key="7">
    <source>
        <dbReference type="RefSeq" id="XP_065676076.1"/>
    </source>
</evidence>
<accession>A0ABM4DND1</accession>
<proteinExistence type="predicted"/>
<organism evidence="6 7">
    <name type="scientific">Hydra vulgaris</name>
    <name type="common">Hydra</name>
    <name type="synonym">Hydra attenuata</name>
    <dbReference type="NCBI Taxonomy" id="6087"/>
    <lineage>
        <taxon>Eukaryota</taxon>
        <taxon>Metazoa</taxon>
        <taxon>Cnidaria</taxon>
        <taxon>Hydrozoa</taxon>
        <taxon>Hydroidolina</taxon>
        <taxon>Anthoathecata</taxon>
        <taxon>Aplanulata</taxon>
        <taxon>Hydridae</taxon>
        <taxon>Hydra</taxon>
    </lineage>
</organism>
<keyword evidence="2 4" id="KW-0863">Zinc-finger</keyword>
<evidence type="ECO:0000259" key="5">
    <source>
        <dbReference type="PROSITE" id="PS50089"/>
    </source>
</evidence>
<protein>
    <submittedName>
        <fullName evidence="7">Uncharacterized protein LOC136092232</fullName>
    </submittedName>
</protein>
<evidence type="ECO:0000256" key="3">
    <source>
        <dbReference type="ARBA" id="ARBA00022833"/>
    </source>
</evidence>
<keyword evidence="6" id="KW-1185">Reference proteome</keyword>
<dbReference type="InterPro" id="IPR017907">
    <property type="entry name" value="Znf_RING_CS"/>
</dbReference>
<name>A0ABM4DND1_HYDVU</name>
<dbReference type="RefSeq" id="XP_065676076.1">
    <property type="nucleotide sequence ID" value="XM_065820004.1"/>
</dbReference>
<dbReference type="Gene3D" id="3.30.40.10">
    <property type="entry name" value="Zinc/RING finger domain, C3HC4 (zinc finger)"/>
    <property type="match status" value="1"/>
</dbReference>
<evidence type="ECO:0000256" key="1">
    <source>
        <dbReference type="ARBA" id="ARBA00022723"/>
    </source>
</evidence>
<evidence type="ECO:0000256" key="4">
    <source>
        <dbReference type="PROSITE-ProRule" id="PRU00175"/>
    </source>
</evidence>
<dbReference type="InterPro" id="IPR013083">
    <property type="entry name" value="Znf_RING/FYVE/PHD"/>
</dbReference>
<dbReference type="PROSITE" id="PS00518">
    <property type="entry name" value="ZF_RING_1"/>
    <property type="match status" value="1"/>
</dbReference>
<gene>
    <name evidence="7" type="primary">LOC136092232</name>
</gene>
<dbReference type="GeneID" id="136092232"/>
<dbReference type="InterPro" id="IPR018957">
    <property type="entry name" value="Znf_C3HC4_RING-type"/>
</dbReference>
<dbReference type="PROSITE" id="PS50089">
    <property type="entry name" value="ZF_RING_2"/>
    <property type="match status" value="1"/>
</dbReference>
<dbReference type="SUPFAM" id="SSF57850">
    <property type="entry name" value="RING/U-box"/>
    <property type="match status" value="1"/>
</dbReference>